<evidence type="ECO:0000256" key="1">
    <source>
        <dbReference type="ARBA" id="ARBA00001946"/>
    </source>
</evidence>
<evidence type="ECO:0000313" key="5">
    <source>
        <dbReference type="EMBL" id="MBZ0155250.1"/>
    </source>
</evidence>
<dbReference type="SUPFAM" id="SSF56784">
    <property type="entry name" value="HAD-like"/>
    <property type="match status" value="1"/>
</dbReference>
<dbReference type="AlphaFoldDB" id="A0A953M0J0"/>
<dbReference type="Pfam" id="PF00702">
    <property type="entry name" value="Hydrolase"/>
    <property type="match status" value="1"/>
</dbReference>
<dbReference type="SFLD" id="SFLDS00003">
    <property type="entry name" value="Haloacid_Dehalogenase"/>
    <property type="match status" value="1"/>
</dbReference>
<dbReference type="GO" id="GO:0044281">
    <property type="term" value="P:small molecule metabolic process"/>
    <property type="evidence" value="ECO:0007669"/>
    <property type="project" value="UniProtKB-ARBA"/>
</dbReference>
<dbReference type="GO" id="GO:0016791">
    <property type="term" value="F:phosphatase activity"/>
    <property type="evidence" value="ECO:0007669"/>
    <property type="project" value="TreeGrafter"/>
</dbReference>
<dbReference type="PRINTS" id="PR00413">
    <property type="entry name" value="HADHALOGNASE"/>
</dbReference>
<keyword evidence="2" id="KW-0479">Metal-binding</keyword>
<reference evidence="5" key="1">
    <citation type="journal article" date="2021" name="bioRxiv">
        <title>Unraveling nitrogen, sulfur and carbon metabolic pathways and microbial community transcriptional responses to substrate deprivation and toxicity stresses in a bioreactor mimicking anoxic brackish coastal sediment conditions.</title>
        <authorList>
            <person name="Martins P.D."/>
            <person name="Echeveste M.J."/>
            <person name="Arshad A."/>
            <person name="Kurth J."/>
            <person name="Ouboter H."/>
            <person name="Jetten M.S.M."/>
            <person name="Welte C.U."/>
        </authorList>
    </citation>
    <scope>NUCLEOTIDE SEQUENCE</scope>
    <source>
        <strain evidence="5">MAG_39</strain>
    </source>
</reference>
<dbReference type="InterPro" id="IPR006439">
    <property type="entry name" value="HAD-SF_hydro_IA"/>
</dbReference>
<dbReference type="Proteomes" id="UP000705867">
    <property type="component" value="Unassembled WGS sequence"/>
</dbReference>
<dbReference type="SFLD" id="SFLDG01129">
    <property type="entry name" value="C1.5:_HAD__Beta-PGM__Phosphata"/>
    <property type="match status" value="1"/>
</dbReference>
<dbReference type="EMBL" id="JAIOIV010000028">
    <property type="protein sequence ID" value="MBZ0155250.1"/>
    <property type="molecule type" value="Genomic_DNA"/>
</dbReference>
<keyword evidence="4" id="KW-0460">Magnesium</keyword>
<dbReference type="Gene3D" id="1.10.150.240">
    <property type="entry name" value="Putative phosphatase, domain 2"/>
    <property type="match status" value="1"/>
</dbReference>
<reference evidence="5" key="2">
    <citation type="submission" date="2021-08" db="EMBL/GenBank/DDBJ databases">
        <authorList>
            <person name="Dalcin Martins P."/>
        </authorList>
    </citation>
    <scope>NUCLEOTIDE SEQUENCE</scope>
    <source>
        <strain evidence="5">MAG_39</strain>
    </source>
</reference>
<evidence type="ECO:0000313" key="6">
    <source>
        <dbReference type="Proteomes" id="UP000705867"/>
    </source>
</evidence>
<keyword evidence="3 5" id="KW-0378">Hydrolase</keyword>
<evidence type="ECO:0000256" key="4">
    <source>
        <dbReference type="ARBA" id="ARBA00022842"/>
    </source>
</evidence>
<dbReference type="InterPro" id="IPR036412">
    <property type="entry name" value="HAD-like_sf"/>
</dbReference>
<dbReference type="NCBIfam" id="TIGR01549">
    <property type="entry name" value="HAD-SF-IA-v1"/>
    <property type="match status" value="1"/>
</dbReference>
<organism evidence="5 6">
    <name type="scientific">Candidatus Nitrobium versatile</name>
    <dbReference type="NCBI Taxonomy" id="2884831"/>
    <lineage>
        <taxon>Bacteria</taxon>
        <taxon>Pseudomonadati</taxon>
        <taxon>Nitrospirota</taxon>
        <taxon>Nitrospiria</taxon>
        <taxon>Nitrospirales</taxon>
        <taxon>Nitrospiraceae</taxon>
        <taxon>Candidatus Nitrobium</taxon>
    </lineage>
</organism>
<dbReference type="Gene3D" id="3.40.50.1000">
    <property type="entry name" value="HAD superfamily/HAD-like"/>
    <property type="match status" value="1"/>
</dbReference>
<dbReference type="PANTHER" id="PTHR46470:SF2">
    <property type="entry name" value="GLYCERALDEHYDE 3-PHOSPHATE PHOSPHATASE"/>
    <property type="match status" value="1"/>
</dbReference>
<dbReference type="InterPro" id="IPR023214">
    <property type="entry name" value="HAD_sf"/>
</dbReference>
<evidence type="ECO:0000256" key="3">
    <source>
        <dbReference type="ARBA" id="ARBA00022801"/>
    </source>
</evidence>
<dbReference type="PANTHER" id="PTHR46470">
    <property type="entry name" value="N-ACYLNEURAMINATE-9-PHOSPHATASE"/>
    <property type="match status" value="1"/>
</dbReference>
<dbReference type="NCBIfam" id="TIGR01509">
    <property type="entry name" value="HAD-SF-IA-v3"/>
    <property type="match status" value="1"/>
</dbReference>
<name>A0A953M0J0_9BACT</name>
<dbReference type="InterPro" id="IPR051400">
    <property type="entry name" value="HAD-like_hydrolase"/>
</dbReference>
<accession>A0A953M0J0</accession>
<sequence>MKKALFFDLYGTLIDVKTDESDPRVYETLARYLAYHSVALSGEELKKAYGEGVEEKLRGSGEAFPDIDVYELFSSILHRFGTTAYPECVVRDTARLFRSLTVRHFGLFEGVHEVLTRLAEKYAVALVSDAQWTFTEPEIAMLGLDRHFSLTVLSSRFGFRKPDTRLFAFAMERLGVSPGGSVYIGDNPARDLVGAKRAGMACVLFRSDCTSFNGFVPDGRFRYYNELEEVLRRIEEGERG</sequence>
<evidence type="ECO:0000256" key="2">
    <source>
        <dbReference type="ARBA" id="ARBA00022723"/>
    </source>
</evidence>
<dbReference type="InterPro" id="IPR023198">
    <property type="entry name" value="PGP-like_dom2"/>
</dbReference>
<proteinExistence type="predicted"/>
<gene>
    <name evidence="5" type="ORF">K8I29_03435</name>
</gene>
<comment type="caution">
    <text evidence="5">The sequence shown here is derived from an EMBL/GenBank/DDBJ whole genome shotgun (WGS) entry which is preliminary data.</text>
</comment>
<comment type="cofactor">
    <cofactor evidence="1">
        <name>Mg(2+)</name>
        <dbReference type="ChEBI" id="CHEBI:18420"/>
    </cofactor>
</comment>
<protein>
    <submittedName>
        <fullName evidence="5">HAD family hydrolase</fullName>
    </submittedName>
</protein>
<dbReference type="GO" id="GO:0046872">
    <property type="term" value="F:metal ion binding"/>
    <property type="evidence" value="ECO:0007669"/>
    <property type="project" value="UniProtKB-KW"/>
</dbReference>